<feature type="domain" description="HTH arsR-type" evidence="4">
    <location>
        <begin position="1"/>
        <end position="95"/>
    </location>
</feature>
<gene>
    <name evidence="5" type="ORF">ACFQS8_10015</name>
</gene>
<dbReference type="InterPro" id="IPR051052">
    <property type="entry name" value="Diverse_substrate_MTase"/>
</dbReference>
<dbReference type="EMBL" id="JBHTBR010000005">
    <property type="protein sequence ID" value="MFC7291950.1"/>
    <property type="molecule type" value="Genomic_DNA"/>
</dbReference>
<dbReference type="PROSITE" id="PS50987">
    <property type="entry name" value="HTH_ARSR_2"/>
    <property type="match status" value="1"/>
</dbReference>
<evidence type="ECO:0000256" key="3">
    <source>
        <dbReference type="ARBA" id="ARBA00022679"/>
    </source>
</evidence>
<accession>A0ABW2IM66</accession>
<evidence type="ECO:0000259" key="4">
    <source>
        <dbReference type="PROSITE" id="PS50987"/>
    </source>
</evidence>
<dbReference type="SMART" id="SM00418">
    <property type="entry name" value="HTH_ARSR"/>
    <property type="match status" value="1"/>
</dbReference>
<dbReference type="RefSeq" id="WP_382167191.1">
    <property type="nucleotide sequence ID" value="NZ_JBHTBR010000005.1"/>
</dbReference>
<dbReference type="InterPro" id="IPR001845">
    <property type="entry name" value="HTH_ArsR_DNA-bd_dom"/>
</dbReference>
<dbReference type="Proteomes" id="UP001596492">
    <property type="component" value="Unassembled WGS sequence"/>
</dbReference>
<sequence length="337" mass="37654">MEHYCLDQMVDSLRAAGEATRARVLVLLSRGELSVGELAQILGQSQPRLSRHMKFLTSAGLVERMPEGAWVFYKLPRKGAGRKLVDVILSLVDQEDKGVLRDLSRLDEVRAARQKEAVSFFERSAEEWDAIRALHYPESEIEAAVLNIVGDATFERVIDMGTGTGRMLALFAPKAHMADGIDLSHQMLTIARSNLSGPQFSHVGVRHGDATSTPFDDECADLVIIHQVLHFLDEPERAIMEASRLLKPEGRLLVVDFAPHELEYLRRDQAHRHLGFDDSYFADWCEMADLKQGLSQTFDAPKTSLDTHQEGLSVNIWTATKLALPQTSNLTPKKETA</sequence>
<comment type="similarity">
    <text evidence="1">Belongs to the methyltransferase superfamily.</text>
</comment>
<dbReference type="CDD" id="cd02440">
    <property type="entry name" value="AdoMet_MTases"/>
    <property type="match status" value="1"/>
</dbReference>
<evidence type="ECO:0000313" key="6">
    <source>
        <dbReference type="Proteomes" id="UP001596492"/>
    </source>
</evidence>
<comment type="caution">
    <text evidence="5">The sequence shown here is derived from an EMBL/GenBank/DDBJ whole genome shotgun (WGS) entry which is preliminary data.</text>
</comment>
<evidence type="ECO:0000313" key="5">
    <source>
        <dbReference type="EMBL" id="MFC7291950.1"/>
    </source>
</evidence>
<organism evidence="5 6">
    <name type="scientific">Hirschia litorea</name>
    <dbReference type="NCBI Taxonomy" id="1199156"/>
    <lineage>
        <taxon>Bacteria</taxon>
        <taxon>Pseudomonadati</taxon>
        <taxon>Pseudomonadota</taxon>
        <taxon>Alphaproteobacteria</taxon>
        <taxon>Hyphomonadales</taxon>
        <taxon>Hyphomonadaceae</taxon>
        <taxon>Hirschia</taxon>
    </lineage>
</organism>
<dbReference type="InterPro" id="IPR029063">
    <property type="entry name" value="SAM-dependent_MTases_sf"/>
</dbReference>
<keyword evidence="3" id="KW-0808">Transferase</keyword>
<proteinExistence type="inferred from homology"/>
<evidence type="ECO:0000256" key="1">
    <source>
        <dbReference type="ARBA" id="ARBA00008361"/>
    </source>
</evidence>
<protein>
    <submittedName>
        <fullName evidence="5">ArsR/SmtB family transcription factor</fullName>
    </submittedName>
</protein>
<dbReference type="InterPro" id="IPR036390">
    <property type="entry name" value="WH_DNA-bd_sf"/>
</dbReference>
<reference evidence="6" key="1">
    <citation type="journal article" date="2019" name="Int. J. Syst. Evol. Microbiol.">
        <title>The Global Catalogue of Microorganisms (GCM) 10K type strain sequencing project: providing services to taxonomists for standard genome sequencing and annotation.</title>
        <authorList>
            <consortium name="The Broad Institute Genomics Platform"/>
            <consortium name="The Broad Institute Genome Sequencing Center for Infectious Disease"/>
            <person name="Wu L."/>
            <person name="Ma J."/>
        </authorList>
    </citation>
    <scope>NUCLEOTIDE SEQUENCE [LARGE SCALE GENOMIC DNA]</scope>
    <source>
        <strain evidence="6">CCUG 51308</strain>
    </source>
</reference>
<dbReference type="SUPFAM" id="SSF46785">
    <property type="entry name" value="Winged helix' DNA-binding domain"/>
    <property type="match status" value="1"/>
</dbReference>
<dbReference type="Gene3D" id="3.40.50.150">
    <property type="entry name" value="Vaccinia Virus protein VP39"/>
    <property type="match status" value="1"/>
</dbReference>
<dbReference type="NCBIfam" id="NF033788">
    <property type="entry name" value="HTH_metalloreg"/>
    <property type="match status" value="1"/>
</dbReference>
<keyword evidence="6" id="KW-1185">Reference proteome</keyword>
<name>A0ABW2IM66_9PROT</name>
<dbReference type="InterPro" id="IPR011991">
    <property type="entry name" value="ArsR-like_HTH"/>
</dbReference>
<dbReference type="Gene3D" id="1.10.10.10">
    <property type="entry name" value="Winged helix-like DNA-binding domain superfamily/Winged helix DNA-binding domain"/>
    <property type="match status" value="1"/>
</dbReference>
<dbReference type="CDD" id="cd00090">
    <property type="entry name" value="HTH_ARSR"/>
    <property type="match status" value="1"/>
</dbReference>
<dbReference type="Pfam" id="PF01022">
    <property type="entry name" value="HTH_5"/>
    <property type="match status" value="1"/>
</dbReference>
<evidence type="ECO:0000256" key="2">
    <source>
        <dbReference type="ARBA" id="ARBA00022603"/>
    </source>
</evidence>
<dbReference type="PANTHER" id="PTHR44942:SF4">
    <property type="entry name" value="METHYLTRANSFERASE TYPE 11 DOMAIN-CONTAINING PROTEIN"/>
    <property type="match status" value="1"/>
</dbReference>
<dbReference type="SUPFAM" id="SSF53335">
    <property type="entry name" value="S-adenosyl-L-methionine-dependent methyltransferases"/>
    <property type="match status" value="1"/>
</dbReference>
<keyword evidence="2" id="KW-0489">Methyltransferase</keyword>
<dbReference type="InterPro" id="IPR013216">
    <property type="entry name" value="Methyltransf_11"/>
</dbReference>
<dbReference type="PRINTS" id="PR00778">
    <property type="entry name" value="HTHARSR"/>
</dbReference>
<dbReference type="PANTHER" id="PTHR44942">
    <property type="entry name" value="METHYLTRANSF_11 DOMAIN-CONTAINING PROTEIN"/>
    <property type="match status" value="1"/>
</dbReference>
<dbReference type="InterPro" id="IPR036388">
    <property type="entry name" value="WH-like_DNA-bd_sf"/>
</dbReference>
<dbReference type="Pfam" id="PF08241">
    <property type="entry name" value="Methyltransf_11"/>
    <property type="match status" value="1"/>
</dbReference>